<evidence type="ECO:0000313" key="1">
    <source>
        <dbReference type="EMBL" id="KHN94996.1"/>
    </source>
</evidence>
<evidence type="ECO:0008006" key="3">
    <source>
        <dbReference type="Google" id="ProtNLM"/>
    </source>
</evidence>
<dbReference type="OrthoDB" id="10340302at2759"/>
<dbReference type="AlphaFoldDB" id="A0A0B2WG73"/>
<dbReference type="RefSeq" id="XP_040676062.1">
    <property type="nucleotide sequence ID" value="XM_040826021.1"/>
</dbReference>
<organism evidence="1 2">
    <name type="scientific">Metarhizium album (strain ARSEF 1941)</name>
    <dbReference type="NCBI Taxonomy" id="1081103"/>
    <lineage>
        <taxon>Eukaryota</taxon>
        <taxon>Fungi</taxon>
        <taxon>Dikarya</taxon>
        <taxon>Ascomycota</taxon>
        <taxon>Pezizomycotina</taxon>
        <taxon>Sordariomycetes</taxon>
        <taxon>Hypocreomycetidae</taxon>
        <taxon>Hypocreales</taxon>
        <taxon>Clavicipitaceae</taxon>
        <taxon>Metarhizium</taxon>
    </lineage>
</organism>
<dbReference type="HOGENOM" id="CLU_2264341_0_0_1"/>
<sequence>MTLVGVVTALPQTETPPPTDVLKPCSDKGISNCCKVSDSKFEDCTPLPAEAGNTTEFWAGCAPSLKIPSCCAQKVPANMLQGLFNAVLGAKPGDAECTLAPET</sequence>
<dbReference type="GeneID" id="63741678"/>
<dbReference type="EMBL" id="AZHE01000028">
    <property type="protein sequence ID" value="KHN94996.1"/>
    <property type="molecule type" value="Genomic_DNA"/>
</dbReference>
<name>A0A0B2WG73_METAS</name>
<keyword evidence="2" id="KW-1185">Reference proteome</keyword>
<gene>
    <name evidence="1" type="ORF">MAM_07223</name>
</gene>
<proteinExistence type="predicted"/>
<reference evidence="1 2" key="1">
    <citation type="journal article" date="2014" name="Proc. Natl. Acad. Sci. U.S.A.">
        <title>Trajectory and genomic determinants of fungal-pathogen speciation and host adaptation.</title>
        <authorList>
            <person name="Hu X."/>
            <person name="Xiao G."/>
            <person name="Zheng P."/>
            <person name="Shang Y."/>
            <person name="Su Y."/>
            <person name="Zhang X."/>
            <person name="Liu X."/>
            <person name="Zhan S."/>
            <person name="St Leger R.J."/>
            <person name="Wang C."/>
        </authorList>
    </citation>
    <scope>NUCLEOTIDE SEQUENCE [LARGE SCALE GENOMIC DNA]</scope>
    <source>
        <strain evidence="1 2">ARSEF 1941</strain>
    </source>
</reference>
<evidence type="ECO:0000313" key="2">
    <source>
        <dbReference type="Proteomes" id="UP000030816"/>
    </source>
</evidence>
<comment type="caution">
    <text evidence="1">The sequence shown here is derived from an EMBL/GenBank/DDBJ whole genome shotgun (WGS) entry which is preliminary data.</text>
</comment>
<accession>A0A0B2WG73</accession>
<dbReference type="Proteomes" id="UP000030816">
    <property type="component" value="Unassembled WGS sequence"/>
</dbReference>
<protein>
    <recommendedName>
        <fullName evidence="3">Hydrophobin</fullName>
    </recommendedName>
</protein>